<proteinExistence type="predicted"/>
<reference evidence="3 4" key="1">
    <citation type="journal article" date="2013" name="Genome Biol.">
        <title>The genome sequence of the most widely cultivated cacao type and its use to identify candidate genes regulating pod color.</title>
        <authorList>
            <person name="Motamayor J.C."/>
            <person name="Mockaitis K."/>
            <person name="Schmutz J."/>
            <person name="Haiminen N."/>
            <person name="Iii D.L."/>
            <person name="Cornejo O."/>
            <person name="Findley S.D."/>
            <person name="Zheng P."/>
            <person name="Utro F."/>
            <person name="Royaert S."/>
            <person name="Saski C."/>
            <person name="Jenkins J."/>
            <person name="Podicheti R."/>
            <person name="Zhao M."/>
            <person name="Scheffler B.E."/>
            <person name="Stack J.C."/>
            <person name="Feltus F.A."/>
            <person name="Mustiga G.M."/>
            <person name="Amores F."/>
            <person name="Phillips W."/>
            <person name="Marelli J.P."/>
            <person name="May G.D."/>
            <person name="Shapiro H."/>
            <person name="Ma J."/>
            <person name="Bustamante C.D."/>
            <person name="Schnell R.J."/>
            <person name="Main D."/>
            <person name="Gilbert D."/>
            <person name="Parida L."/>
            <person name="Kuhn D.N."/>
        </authorList>
    </citation>
    <scope>NUCLEOTIDE SEQUENCE [LARGE SCALE GENOMIC DNA]</scope>
    <source>
        <strain evidence="4">cv. Matina 1-6</strain>
    </source>
</reference>
<dbReference type="Proteomes" id="UP000026915">
    <property type="component" value="Chromosome 2"/>
</dbReference>
<dbReference type="AlphaFoldDB" id="A0A061DWA7"/>
<name>A0A061DWA7_THECC</name>
<evidence type="ECO:0000256" key="2">
    <source>
        <dbReference type="SAM" id="Phobius"/>
    </source>
</evidence>
<feature type="transmembrane region" description="Helical" evidence="2">
    <location>
        <begin position="186"/>
        <end position="207"/>
    </location>
</feature>
<feature type="transmembrane region" description="Helical" evidence="2">
    <location>
        <begin position="156"/>
        <end position="174"/>
    </location>
</feature>
<keyword evidence="2" id="KW-0472">Membrane</keyword>
<keyword evidence="3" id="KW-0808">Transferase</keyword>
<evidence type="ECO:0000313" key="4">
    <source>
        <dbReference type="Proteomes" id="UP000026915"/>
    </source>
</evidence>
<feature type="transmembrane region" description="Helical" evidence="2">
    <location>
        <begin position="236"/>
        <end position="259"/>
    </location>
</feature>
<dbReference type="PANTHER" id="PTHR48473">
    <property type="entry name" value="TIR DOMAIN-CONTAINING PROTEIN"/>
    <property type="match status" value="1"/>
</dbReference>
<evidence type="ECO:0000256" key="1">
    <source>
        <dbReference type="SAM" id="MobiDB-lite"/>
    </source>
</evidence>
<dbReference type="GO" id="GO:0016301">
    <property type="term" value="F:kinase activity"/>
    <property type="evidence" value="ECO:0007669"/>
    <property type="project" value="UniProtKB-KW"/>
</dbReference>
<feature type="transmembrane region" description="Helical" evidence="2">
    <location>
        <begin position="352"/>
        <end position="370"/>
    </location>
</feature>
<dbReference type="Gramene" id="EOX97099">
    <property type="protein sequence ID" value="EOX97099"/>
    <property type="gene ID" value="TCM_006201"/>
</dbReference>
<feature type="compositionally biased region" description="Basic and acidic residues" evidence="1">
    <location>
        <begin position="1"/>
        <end position="15"/>
    </location>
</feature>
<accession>A0A061DWA7</accession>
<sequence>MLFSRRNSDRRRDNESDTSYRLNDSRSHWEKGWKSYPENDQAPLLVRIRRIVLESTQGTQIVLESTQGTQDSLHLLRLSRIPDLRRLQLHRSALREQLPIANDEISLEIISYDAHDEHEEIRLIENSSHDGAIADNIMCKPDQLLDNHDDWRLKDILGWVFLITNFTLELFSAVFDQLSSKNHPHYALIVMLCSFIALMSCIAELIYKGQKEGVIWKWRGTEPWFYRPTNKPFGTLWDIIGFACAFLQCVVTAINYSFISRRHDDPIQISALPILFAFGLLLSKYWEKPDRNIGGNPTAQNGASTGSLLSSLKLHADWKKQELLGSGETEYLGFIIDQLESILVTTGRSSDLLVFSFSVLLQPSIILLFLDISTALSKYLLCQSSLHSVCCALNISRSQTGTEEETPTEHCR</sequence>
<keyword evidence="2" id="KW-1133">Transmembrane helix</keyword>
<keyword evidence="4" id="KW-1185">Reference proteome</keyword>
<keyword evidence="2" id="KW-0812">Transmembrane</keyword>
<feature type="transmembrane region" description="Helical" evidence="2">
    <location>
        <begin position="265"/>
        <end position="282"/>
    </location>
</feature>
<dbReference type="eggNOG" id="ENOG502SS1V">
    <property type="taxonomic scope" value="Eukaryota"/>
</dbReference>
<keyword evidence="3" id="KW-0418">Kinase</keyword>
<dbReference type="EMBL" id="CM001880">
    <property type="protein sequence ID" value="EOX97099.1"/>
    <property type="molecule type" value="Genomic_DNA"/>
</dbReference>
<gene>
    <name evidence="3" type="ORF">TCM_006201</name>
</gene>
<dbReference type="PANTHER" id="PTHR48473:SF1">
    <property type="entry name" value="TIR DOMAIN-CONTAINING PROTEIN"/>
    <property type="match status" value="1"/>
</dbReference>
<dbReference type="GO" id="GO:0007165">
    <property type="term" value="P:signal transduction"/>
    <property type="evidence" value="ECO:0000318"/>
    <property type="project" value="GO_Central"/>
</dbReference>
<organism evidence="3 4">
    <name type="scientific">Theobroma cacao</name>
    <name type="common">Cacao</name>
    <name type="synonym">Cocoa</name>
    <dbReference type="NCBI Taxonomy" id="3641"/>
    <lineage>
        <taxon>Eukaryota</taxon>
        <taxon>Viridiplantae</taxon>
        <taxon>Streptophyta</taxon>
        <taxon>Embryophyta</taxon>
        <taxon>Tracheophyta</taxon>
        <taxon>Spermatophyta</taxon>
        <taxon>Magnoliopsida</taxon>
        <taxon>eudicotyledons</taxon>
        <taxon>Gunneridae</taxon>
        <taxon>Pentapetalae</taxon>
        <taxon>rosids</taxon>
        <taxon>malvids</taxon>
        <taxon>Malvales</taxon>
        <taxon>Malvaceae</taxon>
        <taxon>Byttnerioideae</taxon>
        <taxon>Theobroma</taxon>
    </lineage>
</organism>
<feature type="region of interest" description="Disordered" evidence="1">
    <location>
        <begin position="1"/>
        <end position="22"/>
    </location>
</feature>
<dbReference type="GO" id="GO:0005634">
    <property type="term" value="C:nucleus"/>
    <property type="evidence" value="ECO:0000318"/>
    <property type="project" value="GO_Central"/>
</dbReference>
<dbReference type="InParanoid" id="A0A061DWA7"/>
<evidence type="ECO:0000313" key="3">
    <source>
        <dbReference type="EMBL" id="EOX97099.1"/>
    </source>
</evidence>
<protein>
    <submittedName>
        <fullName evidence="3">Serine/threonine-protein kinase PBS1</fullName>
    </submittedName>
</protein>
<dbReference type="HOGENOM" id="CLU_668008_0_0_1"/>